<evidence type="ECO:0000256" key="1">
    <source>
        <dbReference type="SAM" id="MobiDB-lite"/>
    </source>
</evidence>
<keyword evidence="2" id="KW-0472">Membrane</keyword>
<protein>
    <submittedName>
        <fullName evidence="3">Uncharacterized protein</fullName>
    </submittedName>
</protein>
<keyword evidence="2" id="KW-0812">Transmembrane</keyword>
<accession>A0A1Y1UU72</accession>
<reference evidence="3 4" key="1">
    <citation type="submission" date="2017-03" db="EMBL/GenBank/DDBJ databases">
        <title>Widespread Adenine N6-methylation of Active Genes in Fungi.</title>
        <authorList>
            <consortium name="DOE Joint Genome Institute"/>
            <person name="Mondo S.J."/>
            <person name="Dannebaum R.O."/>
            <person name="Kuo R.C."/>
            <person name="Louie K.B."/>
            <person name="Bewick A.J."/>
            <person name="Labutti K."/>
            <person name="Haridas S."/>
            <person name="Kuo A."/>
            <person name="Salamov A."/>
            <person name="Ahrendt S.R."/>
            <person name="Lau R."/>
            <person name="Bowen B.P."/>
            <person name="Lipzen A."/>
            <person name="Sullivan W."/>
            <person name="Andreopoulos W.B."/>
            <person name="Clum A."/>
            <person name="Lindquist E."/>
            <person name="Daum C."/>
            <person name="Northen T.R."/>
            <person name="Ramamoorthy G."/>
            <person name="Schmitz R.J."/>
            <person name="Gryganskyi A."/>
            <person name="Culley D."/>
            <person name="Magnuson J."/>
            <person name="James T.Y."/>
            <person name="O'Malley M.A."/>
            <person name="Stajich J.E."/>
            <person name="Spatafora J.W."/>
            <person name="Visel A."/>
            <person name="Grigoriev I.V."/>
        </authorList>
    </citation>
    <scope>NUCLEOTIDE SEQUENCE [LARGE SCALE GENOMIC DNA]</scope>
    <source>
        <strain evidence="3 4">NRRL Y-17943</strain>
    </source>
</reference>
<dbReference type="EMBL" id="NBSH01000001">
    <property type="protein sequence ID" value="ORX41104.1"/>
    <property type="molecule type" value="Genomic_DNA"/>
</dbReference>
<proteinExistence type="predicted"/>
<sequence length="779" mass="86059">MPFQPHQCPLSETHKASACCPEHTYRYRSAPITTPITLDSLRTPITPTRPVLDARYSPSNRRDSWDLVLVFSPLSIRSTQATDTALGVASSLPTLALLLFTTALYLCEVQPCLPPALQSRTVMQGFALLIAPLVPIGFVGALIGSFLLVSYTARRGKIEIGFDTLGEQNIHWIIMSASGIACATYLLVTILTLQVVLFDQPSLARWRLDHPHSPRLVLVLIAIGLFIASTQLVIVLIPESFPLFLARQILTLVSRCLLTLGCWRAYKPVRAAQPRSALAWSSEKISRLRPGEKPTQSQSRKAILTTPLKLKIGAPLKTTFRRLSTEGIREFYDMLSDRQQNAPAPSLPRRAKRVVFRTRPRRAPTLSFTSSTFSDGQTITALQSIVYPVAEPIAGVQAVPDHSAVKKNYGSVYRPLRVSVDPSELSHWPPASTTSKPAVLTSRSRHVSRPSLSQPTASMRSQIPATELWTHAKADPPRRPARSLARLARPVMGIRDSAIGTPSPIAGEGSTLSDDTFGILPYPGPRRRPILGRADPSNAAIARSNSIPRKPLPPLEGYAETNEDRRSFEARVFPVSVGSIQSIDLHQFPIPQSTSRPRTRTSHDRPVSASTAFSTSSSSVKTMRTEDCVDRTSFLFMPRTMESPTQAEAEFESEEDESQDVNTHRSITSRPPLAARKSSEIILDTPLPADRLSGIVSHRTSAEQLSARQPKSSSRIMVCRSPSMFHESQWFAPNRQAVLESLQRLRRDAGITPESYHSNVRETSEELAVKPKRRGTEFI</sequence>
<dbReference type="GeneID" id="33559570"/>
<dbReference type="RefSeq" id="XP_021874783.1">
    <property type="nucleotide sequence ID" value="XM_022017761.1"/>
</dbReference>
<feature type="compositionally biased region" description="Basic and acidic residues" evidence="1">
    <location>
        <begin position="759"/>
        <end position="779"/>
    </location>
</feature>
<dbReference type="InParanoid" id="A0A1Y1UU72"/>
<keyword evidence="4" id="KW-1185">Reference proteome</keyword>
<feature type="region of interest" description="Disordered" evidence="1">
    <location>
        <begin position="586"/>
        <end position="618"/>
    </location>
</feature>
<evidence type="ECO:0000313" key="4">
    <source>
        <dbReference type="Proteomes" id="UP000193218"/>
    </source>
</evidence>
<organism evidence="3 4">
    <name type="scientific">Kockovaella imperatae</name>
    <dbReference type="NCBI Taxonomy" id="4999"/>
    <lineage>
        <taxon>Eukaryota</taxon>
        <taxon>Fungi</taxon>
        <taxon>Dikarya</taxon>
        <taxon>Basidiomycota</taxon>
        <taxon>Agaricomycotina</taxon>
        <taxon>Tremellomycetes</taxon>
        <taxon>Tremellales</taxon>
        <taxon>Cuniculitremaceae</taxon>
        <taxon>Kockovaella</taxon>
    </lineage>
</organism>
<feature type="compositionally biased region" description="Acidic residues" evidence="1">
    <location>
        <begin position="649"/>
        <end position="659"/>
    </location>
</feature>
<feature type="transmembrane region" description="Helical" evidence="2">
    <location>
        <begin position="85"/>
        <end position="106"/>
    </location>
</feature>
<evidence type="ECO:0000256" key="2">
    <source>
        <dbReference type="SAM" id="Phobius"/>
    </source>
</evidence>
<feature type="region of interest" description="Disordered" evidence="1">
    <location>
        <begin position="422"/>
        <end position="461"/>
    </location>
</feature>
<feature type="compositionally biased region" description="Polar residues" evidence="1">
    <location>
        <begin position="450"/>
        <end position="461"/>
    </location>
</feature>
<evidence type="ECO:0000313" key="3">
    <source>
        <dbReference type="EMBL" id="ORX41104.1"/>
    </source>
</evidence>
<comment type="caution">
    <text evidence="3">The sequence shown here is derived from an EMBL/GenBank/DDBJ whole genome shotgun (WGS) entry which is preliminary data.</text>
</comment>
<feature type="transmembrane region" description="Helical" evidence="2">
    <location>
        <begin position="216"/>
        <end position="237"/>
    </location>
</feature>
<name>A0A1Y1UU72_9TREE</name>
<feature type="region of interest" description="Disordered" evidence="1">
    <location>
        <begin position="757"/>
        <end position="779"/>
    </location>
</feature>
<feature type="compositionally biased region" description="Low complexity" evidence="1">
    <location>
        <begin position="608"/>
        <end position="618"/>
    </location>
</feature>
<feature type="transmembrane region" description="Helical" evidence="2">
    <location>
        <begin position="126"/>
        <end position="149"/>
    </location>
</feature>
<dbReference type="Proteomes" id="UP000193218">
    <property type="component" value="Unassembled WGS sequence"/>
</dbReference>
<gene>
    <name evidence="3" type="ORF">BD324DRAFT_647999</name>
</gene>
<feature type="transmembrane region" description="Helical" evidence="2">
    <location>
        <begin position="170"/>
        <end position="196"/>
    </location>
</feature>
<feature type="region of interest" description="Disordered" evidence="1">
    <location>
        <begin position="527"/>
        <end position="558"/>
    </location>
</feature>
<feature type="compositionally biased region" description="Polar residues" evidence="1">
    <location>
        <begin position="586"/>
        <end position="596"/>
    </location>
</feature>
<keyword evidence="2" id="KW-1133">Transmembrane helix</keyword>
<dbReference type="AlphaFoldDB" id="A0A1Y1UU72"/>
<feature type="region of interest" description="Disordered" evidence="1">
    <location>
        <begin position="642"/>
        <end position="673"/>
    </location>
</feature>